<dbReference type="EMBL" id="JANIEK010000027">
    <property type="protein sequence ID" value="MCT4795490.1"/>
    <property type="molecule type" value="Genomic_DNA"/>
</dbReference>
<dbReference type="Proteomes" id="UP001206821">
    <property type="component" value="Unassembled WGS sequence"/>
</dbReference>
<accession>A0ABT2L0Q8</accession>
<reference evidence="2 3" key="1">
    <citation type="submission" date="2022-07" db="EMBL/GenBank/DDBJ databases">
        <title>Genomic and pangenome structural analysis of the polyextremophile Exiguobacterium.</title>
        <authorList>
            <person name="Shen L."/>
        </authorList>
    </citation>
    <scope>NUCLEOTIDE SEQUENCE [LARGE SCALE GENOMIC DNA]</scope>
    <source>
        <strain evidence="2 3">12_1</strain>
    </source>
</reference>
<proteinExistence type="predicted"/>
<name>A0ABT2L0Q8_9BACL</name>
<dbReference type="InterPro" id="IPR006076">
    <property type="entry name" value="FAD-dep_OxRdtase"/>
</dbReference>
<evidence type="ECO:0000313" key="2">
    <source>
        <dbReference type="EMBL" id="MCT4795490.1"/>
    </source>
</evidence>
<protein>
    <submittedName>
        <fullName evidence="2">FAD-binding oxidoreductase</fullName>
    </submittedName>
</protein>
<dbReference type="PANTHER" id="PTHR13847">
    <property type="entry name" value="SARCOSINE DEHYDROGENASE-RELATED"/>
    <property type="match status" value="1"/>
</dbReference>
<evidence type="ECO:0000313" key="3">
    <source>
        <dbReference type="Proteomes" id="UP001206821"/>
    </source>
</evidence>
<evidence type="ECO:0000259" key="1">
    <source>
        <dbReference type="Pfam" id="PF01266"/>
    </source>
</evidence>
<keyword evidence="3" id="KW-1185">Reference proteome</keyword>
<dbReference type="RefSeq" id="WP_245175514.1">
    <property type="nucleotide sequence ID" value="NZ_JANIEK010000027.1"/>
</dbReference>
<sequence length="418" mass="46997">MNEAEDERMELHNGNLYWPTTESEDIVLERPMKRERYDVLVIGSGMSGVLTAYTLHQDGVDVAVVDKGKVGAGSTAANTGLIQYSNDIMLHELADQIGEADAVRFYRLCADAVDALDDVAATVGANDVYLRRDSLCFASCDEDVTKLKREYEMLTRHGFAAEWLDRDALKARFPFEKPAALVTKGDAEVNPLTLSRQVVRHLSKAGVPFFEETEVTDVVPDGDGWLVMTPQPHETFYAKHVIFATGYGASPLLDPHRIELNRSYAIATNPLPHFDDWDGQALIWETKRPYLYVRTTVDGRIIAGGLDEEKPETPHSEALIRKRAERIKQEVETLFPMYELTVEYAWAALFGESIDQLPFIGEHPDRPHLYYLLGYGGNGTVYSMLGSRLLSDLVRGIDNDDTRIVRLDRTRQSDTVRP</sequence>
<dbReference type="Pfam" id="PF01266">
    <property type="entry name" value="DAO"/>
    <property type="match status" value="1"/>
</dbReference>
<gene>
    <name evidence="2" type="ORF">NQG31_08030</name>
</gene>
<dbReference type="InterPro" id="IPR036188">
    <property type="entry name" value="FAD/NAD-bd_sf"/>
</dbReference>
<organism evidence="2 3">
    <name type="scientific">Exiguobacterium alkaliphilum</name>
    <dbReference type="NCBI Taxonomy" id="1428684"/>
    <lineage>
        <taxon>Bacteria</taxon>
        <taxon>Bacillati</taxon>
        <taxon>Bacillota</taxon>
        <taxon>Bacilli</taxon>
        <taxon>Bacillales</taxon>
        <taxon>Bacillales Family XII. Incertae Sedis</taxon>
        <taxon>Exiguobacterium</taxon>
    </lineage>
</organism>
<dbReference type="Gene3D" id="3.30.9.10">
    <property type="entry name" value="D-Amino Acid Oxidase, subunit A, domain 2"/>
    <property type="match status" value="1"/>
</dbReference>
<comment type="caution">
    <text evidence="2">The sequence shown here is derived from an EMBL/GenBank/DDBJ whole genome shotgun (WGS) entry which is preliminary data.</text>
</comment>
<feature type="domain" description="FAD dependent oxidoreductase" evidence="1">
    <location>
        <begin position="38"/>
        <end position="393"/>
    </location>
</feature>
<dbReference type="PANTHER" id="PTHR13847:SF201">
    <property type="entry name" value="PUTATIBE OXIDOREDUCTASE"/>
    <property type="match status" value="1"/>
</dbReference>
<dbReference type="Gene3D" id="3.50.50.60">
    <property type="entry name" value="FAD/NAD(P)-binding domain"/>
    <property type="match status" value="1"/>
</dbReference>
<dbReference type="SUPFAM" id="SSF51905">
    <property type="entry name" value="FAD/NAD(P)-binding domain"/>
    <property type="match status" value="1"/>
</dbReference>